<feature type="domain" description="Ubiquitin-like" evidence="2">
    <location>
        <begin position="162"/>
        <end position="235"/>
    </location>
</feature>
<sequence length="244" mass="26743">MGGCLGSHHDSSGTLNLNSGGTGVALGRNERLRRDRPKWKSDYPMTDGQLLSKRDEFWDTAPAFDGRTEIWDALRAAAHAFESGDHELAQAILDGAGVTLPHGVLSDCYDELGTRYQLPLYCLSQPVNMIEERAECDPDDPDDLTDPEPSEAPAEAGEDCPLRLRLSTGCDLRLDVRSTDSVCHMKRRLQAQEGVAAISQRWFFSGRPLADRSTLQELCIPSDYMVQVIVSQPPAPPDPAPGHS</sequence>
<organism evidence="3 4">
    <name type="scientific">Electrophorus electricus</name>
    <name type="common">Electric eel</name>
    <name type="synonym">Gymnotus electricus</name>
    <dbReference type="NCBI Taxonomy" id="8005"/>
    <lineage>
        <taxon>Eukaryota</taxon>
        <taxon>Metazoa</taxon>
        <taxon>Chordata</taxon>
        <taxon>Craniata</taxon>
        <taxon>Vertebrata</taxon>
        <taxon>Euteleostomi</taxon>
        <taxon>Actinopterygii</taxon>
        <taxon>Neopterygii</taxon>
        <taxon>Teleostei</taxon>
        <taxon>Ostariophysi</taxon>
        <taxon>Gymnotiformes</taxon>
        <taxon>Gymnotoidei</taxon>
        <taxon>Gymnotidae</taxon>
        <taxon>Electrophorus</taxon>
    </lineage>
</organism>
<dbReference type="InterPro" id="IPR039869">
    <property type="entry name" value="UBTD1/2"/>
</dbReference>
<feature type="compositionally biased region" description="Acidic residues" evidence="1">
    <location>
        <begin position="137"/>
        <end position="149"/>
    </location>
</feature>
<reference evidence="3" key="5">
    <citation type="submission" date="2025-09" db="UniProtKB">
        <authorList>
            <consortium name="Ensembl"/>
        </authorList>
    </citation>
    <scope>IDENTIFICATION</scope>
</reference>
<dbReference type="InterPro" id="IPR000626">
    <property type="entry name" value="Ubiquitin-like_dom"/>
</dbReference>
<proteinExistence type="predicted"/>
<reference evidence="4" key="1">
    <citation type="journal article" date="2014" name="Science">
        <title>Nonhuman genetics. Genomic basis for the convergent evolution of electric organs.</title>
        <authorList>
            <person name="Gallant J.R."/>
            <person name="Traeger L.L."/>
            <person name="Volkening J.D."/>
            <person name="Moffett H."/>
            <person name="Chen P.H."/>
            <person name="Novina C.D."/>
            <person name="Phillips G.N.Jr."/>
            <person name="Anand R."/>
            <person name="Wells G.B."/>
            <person name="Pinch M."/>
            <person name="Guth R."/>
            <person name="Unguez G.A."/>
            <person name="Albert J.S."/>
            <person name="Zakon H.H."/>
            <person name="Samanta M.P."/>
            <person name="Sussman M.R."/>
        </authorList>
    </citation>
    <scope>NUCLEOTIDE SEQUENCE [LARGE SCALE GENOMIC DNA]</scope>
</reference>
<dbReference type="Gene3D" id="3.10.20.90">
    <property type="entry name" value="Phosphatidylinositol 3-kinase Catalytic Subunit, Chain A, domain 1"/>
    <property type="match status" value="1"/>
</dbReference>
<dbReference type="OrthoDB" id="1640476at2759"/>
<evidence type="ECO:0000259" key="2">
    <source>
        <dbReference type="PROSITE" id="PS50053"/>
    </source>
</evidence>
<dbReference type="GeneTree" id="ENSGT00940000156641"/>
<gene>
    <name evidence="3" type="primary">UBTD2</name>
</gene>
<dbReference type="Gene3D" id="1.20.225.20">
    <property type="entry name" value="Ub domain-containing protein, DC-UbP/UBTD2, N-terminal domain"/>
    <property type="match status" value="1"/>
</dbReference>
<dbReference type="Pfam" id="PF16455">
    <property type="entry name" value="UBD"/>
    <property type="match status" value="1"/>
</dbReference>
<protein>
    <recommendedName>
        <fullName evidence="2">Ubiquitin-like domain-containing protein</fullName>
    </recommendedName>
</protein>
<reference evidence="3" key="4">
    <citation type="submission" date="2025-08" db="UniProtKB">
        <authorList>
            <consortium name="Ensembl"/>
        </authorList>
    </citation>
    <scope>IDENTIFICATION</scope>
</reference>
<reference evidence="3" key="3">
    <citation type="submission" date="2020-05" db="EMBL/GenBank/DDBJ databases">
        <title>Electrophorus electricus (electric eel) genome, fEleEle1, primary haplotype.</title>
        <authorList>
            <person name="Myers G."/>
            <person name="Meyer A."/>
            <person name="Fedrigo O."/>
            <person name="Formenti G."/>
            <person name="Rhie A."/>
            <person name="Tracey A."/>
            <person name="Sims Y."/>
            <person name="Jarvis E.D."/>
        </authorList>
    </citation>
    <scope>NUCLEOTIDE SEQUENCE [LARGE SCALE GENOMIC DNA]</scope>
</reference>
<dbReference type="PANTHER" id="PTHR13609">
    <property type="entry name" value="UBIQUITIN DOMAIN CONTAINING 1 PROTEIN-RELATED"/>
    <property type="match status" value="1"/>
</dbReference>
<evidence type="ECO:0000313" key="3">
    <source>
        <dbReference type="Ensembl" id="ENSEEEP00000005013.1"/>
    </source>
</evidence>
<dbReference type="SUPFAM" id="SSF54236">
    <property type="entry name" value="Ubiquitin-like"/>
    <property type="match status" value="1"/>
</dbReference>
<reference evidence="4" key="2">
    <citation type="journal article" date="2017" name="Sci. Adv.">
        <title>A tail of two voltages: Proteomic comparison of the three electric organs of the electric eel.</title>
        <authorList>
            <person name="Traeger L.L."/>
            <person name="Sabat G."/>
            <person name="Barrett-Wilt G.A."/>
            <person name="Wells G.B."/>
            <person name="Sussman M.R."/>
        </authorList>
    </citation>
    <scope>NUCLEOTIDE SEQUENCE [LARGE SCALE GENOMIC DNA]</scope>
</reference>
<dbReference type="InterPro" id="IPR032752">
    <property type="entry name" value="DC-UbP/UBTD2_N"/>
</dbReference>
<feature type="region of interest" description="Disordered" evidence="1">
    <location>
        <begin position="1"/>
        <end position="31"/>
    </location>
</feature>
<evidence type="ECO:0000313" key="4">
    <source>
        <dbReference type="Proteomes" id="UP000314983"/>
    </source>
</evidence>
<dbReference type="Proteomes" id="UP000314983">
    <property type="component" value="Chromosome 12"/>
</dbReference>
<feature type="region of interest" description="Disordered" evidence="1">
    <location>
        <begin position="134"/>
        <end position="158"/>
    </location>
</feature>
<dbReference type="Ensembl" id="ENSEEET00000005081.2">
    <property type="protein sequence ID" value="ENSEEEP00000005013.1"/>
    <property type="gene ID" value="ENSEEEG00000002601.2"/>
</dbReference>
<name>A0A4W4E1Z0_ELEEL</name>
<dbReference type="OMA" id="KESMHLL"/>
<evidence type="ECO:0000256" key="1">
    <source>
        <dbReference type="SAM" id="MobiDB-lite"/>
    </source>
</evidence>
<dbReference type="InterPro" id="IPR029071">
    <property type="entry name" value="Ubiquitin-like_domsf"/>
</dbReference>
<accession>A0A4W4E1Z0</accession>
<keyword evidence="4" id="KW-1185">Reference proteome</keyword>
<dbReference type="PROSITE" id="PS50053">
    <property type="entry name" value="UBIQUITIN_2"/>
    <property type="match status" value="1"/>
</dbReference>
<dbReference type="Pfam" id="PF00240">
    <property type="entry name" value="ubiquitin"/>
    <property type="match status" value="1"/>
</dbReference>
<dbReference type="InterPro" id="IPR038169">
    <property type="entry name" value="DC-UbP/UBTD2_N_sf"/>
</dbReference>
<dbReference type="AlphaFoldDB" id="A0A4W4E1Z0"/>